<dbReference type="InterPro" id="IPR050206">
    <property type="entry name" value="FtsK/SpoIIIE/SftA"/>
</dbReference>
<evidence type="ECO:0000313" key="21">
    <source>
        <dbReference type="Proteomes" id="UP000053784"/>
    </source>
</evidence>
<dbReference type="PROSITE" id="PS50901">
    <property type="entry name" value="FTSK"/>
    <property type="match status" value="1"/>
</dbReference>
<evidence type="ECO:0000256" key="9">
    <source>
        <dbReference type="ARBA" id="ARBA00022840"/>
    </source>
</evidence>
<evidence type="ECO:0000256" key="14">
    <source>
        <dbReference type="ARBA" id="ARBA00024784"/>
    </source>
</evidence>
<feature type="binding site" evidence="16">
    <location>
        <begin position="479"/>
        <end position="486"/>
    </location>
    <ligand>
        <name>ATP</name>
        <dbReference type="ChEBI" id="CHEBI:30616"/>
    </ligand>
</feature>
<keyword evidence="12 18" id="KW-0472">Membrane</keyword>
<dbReference type="InterPro" id="IPR027417">
    <property type="entry name" value="P-loop_NTPase"/>
</dbReference>
<protein>
    <recommendedName>
        <fullName evidence="3">DNA translocase FtsK</fullName>
    </recommendedName>
</protein>
<evidence type="ECO:0000256" key="7">
    <source>
        <dbReference type="ARBA" id="ARBA00022741"/>
    </source>
</evidence>
<evidence type="ECO:0000256" key="1">
    <source>
        <dbReference type="ARBA" id="ARBA00004651"/>
    </source>
</evidence>
<dbReference type="EMBL" id="JGVK01000006">
    <property type="protein sequence ID" value="KEY91562.1"/>
    <property type="molecule type" value="Genomic_DNA"/>
</dbReference>
<dbReference type="Pfam" id="PF01580">
    <property type="entry name" value="FtsK_SpoIIIE"/>
    <property type="match status" value="1"/>
</dbReference>
<comment type="subunit">
    <text evidence="15">Homohexamer. Forms a ring that surrounds DNA.</text>
</comment>
<evidence type="ECO:0000256" key="4">
    <source>
        <dbReference type="ARBA" id="ARBA00022475"/>
    </source>
</evidence>
<dbReference type="Pfam" id="PF17854">
    <property type="entry name" value="FtsK_alpha"/>
    <property type="match status" value="1"/>
</dbReference>
<dbReference type="InterPro" id="IPR041027">
    <property type="entry name" value="FtsK_alpha"/>
</dbReference>
<gene>
    <name evidence="20" type="primary">ftsK</name>
    <name evidence="20" type="ORF">CF67_14055</name>
</gene>
<keyword evidence="6 18" id="KW-0812">Transmembrane</keyword>
<organism evidence="20 21">
    <name type="scientific">Candidatus Photodesmus blepharonis</name>
    <dbReference type="NCBI Taxonomy" id="1179155"/>
    <lineage>
        <taxon>Bacteria</taxon>
        <taxon>Pseudomonadati</taxon>
        <taxon>Pseudomonadota</taxon>
        <taxon>Gammaproteobacteria</taxon>
        <taxon>Vibrionales</taxon>
        <taxon>Vibrionaceae</taxon>
        <taxon>Candidatus Photodesmus</taxon>
    </lineage>
</organism>
<proteinExistence type="inferred from homology"/>
<keyword evidence="5" id="KW-0132">Cell division</keyword>
<evidence type="ECO:0000256" key="10">
    <source>
        <dbReference type="ARBA" id="ARBA00022989"/>
    </source>
</evidence>
<dbReference type="GO" id="GO:0003677">
    <property type="term" value="F:DNA binding"/>
    <property type="evidence" value="ECO:0007669"/>
    <property type="project" value="UniProtKB-KW"/>
</dbReference>
<evidence type="ECO:0000256" key="2">
    <source>
        <dbReference type="ARBA" id="ARBA00006474"/>
    </source>
</evidence>
<dbReference type="STRING" id="1179155.CF67_14055"/>
<name>A0A084CP33_9GAMM</name>
<feature type="domain" description="FtsK" evidence="19">
    <location>
        <begin position="462"/>
        <end position="674"/>
    </location>
</feature>
<dbReference type="FunFam" id="3.40.50.300:FF:000209">
    <property type="entry name" value="Cell division protein FtsK"/>
    <property type="match status" value="1"/>
</dbReference>
<evidence type="ECO:0000256" key="12">
    <source>
        <dbReference type="ARBA" id="ARBA00023136"/>
    </source>
</evidence>
<feature type="transmembrane region" description="Helical" evidence="18">
    <location>
        <begin position="81"/>
        <end position="104"/>
    </location>
</feature>
<dbReference type="Pfam" id="PF13491">
    <property type="entry name" value="FtsK_4TM"/>
    <property type="match status" value="1"/>
</dbReference>
<keyword evidence="7 16" id="KW-0547">Nucleotide-binding</keyword>
<dbReference type="Gene3D" id="3.30.980.40">
    <property type="match status" value="1"/>
</dbReference>
<evidence type="ECO:0000313" key="20">
    <source>
        <dbReference type="EMBL" id="KEY91562.1"/>
    </source>
</evidence>
<dbReference type="InterPro" id="IPR025199">
    <property type="entry name" value="FtsK_4TM"/>
</dbReference>
<evidence type="ECO:0000256" key="6">
    <source>
        <dbReference type="ARBA" id="ARBA00022692"/>
    </source>
</evidence>
<evidence type="ECO:0000256" key="8">
    <source>
        <dbReference type="ARBA" id="ARBA00022829"/>
    </source>
</evidence>
<dbReference type="GO" id="GO:0005886">
    <property type="term" value="C:plasma membrane"/>
    <property type="evidence" value="ECO:0007669"/>
    <property type="project" value="UniProtKB-SubCell"/>
</dbReference>
<evidence type="ECO:0000256" key="15">
    <source>
        <dbReference type="ARBA" id="ARBA00025923"/>
    </source>
</evidence>
<sequence length="744" mass="82883">MLENNREKAITAKTEQKSYPRRLNSIQRLKECLLILAVLSSVLLSIALYTFNPADPSWSQVGWVEIKNADGTLGAWAADTLFFTFGSLAYTIPIFLIITAWRFLRNDRNNAALPLDLMLWGTRILGFITLTLTSCGLADINFDDIWYFSSGGVIGDVLTNLSLPTLNILGTILVFLFLWGAGFTLLTGISWLTVVECLGEQIIKGFTHLIKYIPCDQKTKRKQGSRTYVYINFGSINTSEPTRGQTALARSFDFSMSESSIERIGLYKYEKNSQNQSKDSKQKLHSNTPLQLNKSEKRTECTKKTIQKNEISTQNFDFIEDEDITTPMPTLELLYQPEKCKNLPHHENFENISRLIEKKLEEYKIKSKVVAIFPGPVITRFELELAPGIKASRISSLSMDLTRSLSTTAVRIVEVIPGKPYIGLELPNTNRKTIYFSDVVGSQEFIKAESPTSIVLGQGIAGDTIVADLSEMPHVLLAGTTGSGKSVGVNAMILSMLYKATPEDVKFIMIDPKMLELSIYEGIPHLLSKVVTNMEDASNALNWCIGEMESRYKLMSALGVRNIKGFNNKLKIAHKSGNPIPKPSWYKEANMNSTSTLKKLPYIVIIIDELSDLMLVVGRKIEEMITRLAQKSRAAGIHLILATQRPSVDVITGVIKANIPTRIAFTVSTRTDSRIILDQGGAESLLGMGDMLYLPSDSSHTIRIHGTFAPDDDVHAVVNNWKGKGKPNYIDKITNSERSDENSL</sequence>
<keyword evidence="11" id="KW-0238">DNA-binding</keyword>
<reference evidence="20 21" key="1">
    <citation type="submission" date="2014-03" db="EMBL/GenBank/DDBJ databases">
        <title>Selection and divergence in the genomes of co-occurring obligate luminous symbionts with specific hosts.</title>
        <authorList>
            <person name="Hendry T.A."/>
            <person name="de Wet J.R."/>
            <person name="Dunlap P.V."/>
        </authorList>
    </citation>
    <scope>NUCLEOTIDE SEQUENCE [LARGE SCALE GENOMIC DNA]</scope>
    <source>
        <strain evidence="20 21">Ppalp.1</strain>
    </source>
</reference>
<dbReference type="InterPro" id="IPR003593">
    <property type="entry name" value="AAA+_ATPase"/>
</dbReference>
<dbReference type="SUPFAM" id="SSF52540">
    <property type="entry name" value="P-loop containing nucleoside triphosphate hydrolases"/>
    <property type="match status" value="1"/>
</dbReference>
<evidence type="ECO:0000259" key="19">
    <source>
        <dbReference type="PROSITE" id="PS50901"/>
    </source>
</evidence>
<dbReference type="SMART" id="SM00382">
    <property type="entry name" value="AAA"/>
    <property type="match status" value="1"/>
</dbReference>
<feature type="compositionally biased region" description="Basic and acidic residues" evidence="17">
    <location>
        <begin position="294"/>
        <end position="303"/>
    </location>
</feature>
<dbReference type="eggNOG" id="COG1674">
    <property type="taxonomic scope" value="Bacteria"/>
</dbReference>
<dbReference type="GO" id="GO:0005524">
    <property type="term" value="F:ATP binding"/>
    <property type="evidence" value="ECO:0007669"/>
    <property type="project" value="UniProtKB-UniRule"/>
</dbReference>
<feature type="region of interest" description="Disordered" evidence="17">
    <location>
        <begin position="274"/>
        <end position="303"/>
    </location>
</feature>
<comment type="function">
    <text evidence="14">Essential cell division protein that coordinates cell division and chromosome segregation. The N-terminus is involved in assembly of the cell-division machinery. The C-terminus functions as a DNA motor that moves dsDNA in an ATP-dependent manner towards the dif recombination site, which is located within the replication terminus region. Translocation stops specifically at Xer-dif sites, where FtsK interacts with the Xer recombinase, allowing activation of chromosome unlinking by recombination. FtsK orienting polar sequences (KOPS) guide the direction of DNA translocation. FtsK can remove proteins from DNA as it translocates, but translocation stops specifically at XerCD-dif site, thereby preventing removal of XerC and XerD from dif.</text>
</comment>
<evidence type="ECO:0000256" key="3">
    <source>
        <dbReference type="ARBA" id="ARBA00020887"/>
    </source>
</evidence>
<comment type="similarity">
    <text evidence="2">Belongs to the FtsK/SpoIIIE/SftA family.</text>
</comment>
<feature type="transmembrane region" description="Helical" evidence="18">
    <location>
        <begin position="32"/>
        <end position="51"/>
    </location>
</feature>
<feature type="transmembrane region" description="Helical" evidence="18">
    <location>
        <begin position="168"/>
        <end position="194"/>
    </location>
</feature>
<evidence type="ECO:0000256" key="11">
    <source>
        <dbReference type="ARBA" id="ARBA00023125"/>
    </source>
</evidence>
<dbReference type="Gene3D" id="3.40.50.300">
    <property type="entry name" value="P-loop containing nucleotide triphosphate hydrolases"/>
    <property type="match status" value="1"/>
</dbReference>
<dbReference type="GO" id="GO:0007059">
    <property type="term" value="P:chromosome segregation"/>
    <property type="evidence" value="ECO:0007669"/>
    <property type="project" value="UniProtKB-KW"/>
</dbReference>
<evidence type="ECO:0000256" key="16">
    <source>
        <dbReference type="PROSITE-ProRule" id="PRU00289"/>
    </source>
</evidence>
<keyword evidence="10 18" id="KW-1133">Transmembrane helix</keyword>
<keyword evidence="13" id="KW-0131">Cell cycle</keyword>
<comment type="subcellular location">
    <subcellularLocation>
        <location evidence="1">Cell membrane</location>
        <topology evidence="1">Multi-pass membrane protein</topology>
    </subcellularLocation>
</comment>
<dbReference type="InterPro" id="IPR002543">
    <property type="entry name" value="FtsK_dom"/>
</dbReference>
<comment type="caution">
    <text evidence="20">The sequence shown here is derived from an EMBL/GenBank/DDBJ whole genome shotgun (WGS) entry which is preliminary data.</text>
</comment>
<dbReference type="GO" id="GO:0051301">
    <property type="term" value="P:cell division"/>
    <property type="evidence" value="ECO:0007669"/>
    <property type="project" value="UniProtKB-KW"/>
</dbReference>
<evidence type="ECO:0000256" key="17">
    <source>
        <dbReference type="SAM" id="MobiDB-lite"/>
    </source>
</evidence>
<accession>A0A084CP33</accession>
<dbReference type="PANTHER" id="PTHR22683">
    <property type="entry name" value="SPORULATION PROTEIN RELATED"/>
    <property type="match status" value="1"/>
</dbReference>
<dbReference type="Proteomes" id="UP000053784">
    <property type="component" value="Unassembled WGS sequence"/>
</dbReference>
<keyword evidence="8" id="KW-0159">Chromosome partition</keyword>
<keyword evidence="9 16" id="KW-0067">ATP-binding</keyword>
<dbReference type="PANTHER" id="PTHR22683:SF41">
    <property type="entry name" value="DNA TRANSLOCASE FTSK"/>
    <property type="match status" value="1"/>
</dbReference>
<dbReference type="AlphaFoldDB" id="A0A084CP33"/>
<dbReference type="OrthoDB" id="9807790at2"/>
<dbReference type="CDD" id="cd01127">
    <property type="entry name" value="TrwB_TraG_TraD_VirD4"/>
    <property type="match status" value="1"/>
</dbReference>
<keyword evidence="21" id="KW-1185">Reference proteome</keyword>
<evidence type="ECO:0000256" key="18">
    <source>
        <dbReference type="SAM" id="Phobius"/>
    </source>
</evidence>
<evidence type="ECO:0000256" key="13">
    <source>
        <dbReference type="ARBA" id="ARBA00023306"/>
    </source>
</evidence>
<evidence type="ECO:0000256" key="5">
    <source>
        <dbReference type="ARBA" id="ARBA00022618"/>
    </source>
</evidence>
<keyword evidence="4" id="KW-1003">Cell membrane</keyword>